<dbReference type="Proteomes" id="UP000053235">
    <property type="component" value="Unassembled WGS sequence"/>
</dbReference>
<evidence type="ECO:0000313" key="7">
    <source>
        <dbReference type="Proteomes" id="UP000053235"/>
    </source>
</evidence>
<gene>
    <name evidence="6" type="ORF">LAX5112_02145</name>
</gene>
<sequence length="144" mass="15521">MPEFKGGCLCGAIQYEVTGKPVNMWNCHCTDCQKSSGASYATNVFVKVPDLTITKGEPDKFQHQADSGNTMTKEYCSNCGSQLFNGNSGRPAIKVIRAGTIDDPSFVVPRANIYASRALPAAIEGTEIPTFDEMPPDPSVFFSS</sequence>
<dbReference type="STRING" id="388408.LAX5112_02145"/>
<dbReference type="OrthoDB" id="9807246at2"/>
<name>A0A0M7A715_9HYPH</name>
<dbReference type="GO" id="GO:0046872">
    <property type="term" value="F:metal ion binding"/>
    <property type="evidence" value="ECO:0007669"/>
    <property type="project" value="UniProtKB-KW"/>
</dbReference>
<evidence type="ECO:0000256" key="4">
    <source>
        <dbReference type="ARBA" id="ARBA00023239"/>
    </source>
</evidence>
<evidence type="ECO:0000256" key="3">
    <source>
        <dbReference type="ARBA" id="ARBA00022833"/>
    </source>
</evidence>
<dbReference type="SUPFAM" id="SSF51316">
    <property type="entry name" value="Mss4-like"/>
    <property type="match status" value="1"/>
</dbReference>
<keyword evidence="7" id="KW-1185">Reference proteome</keyword>
<dbReference type="PROSITE" id="PS51891">
    <property type="entry name" value="CENP_V_GFA"/>
    <property type="match status" value="1"/>
</dbReference>
<dbReference type="PANTHER" id="PTHR33337:SF40">
    <property type="entry name" value="CENP-V_GFA DOMAIN-CONTAINING PROTEIN-RELATED"/>
    <property type="match status" value="1"/>
</dbReference>
<dbReference type="GO" id="GO:0016846">
    <property type="term" value="F:carbon-sulfur lyase activity"/>
    <property type="evidence" value="ECO:0007669"/>
    <property type="project" value="InterPro"/>
</dbReference>
<proteinExistence type="inferred from homology"/>
<dbReference type="PANTHER" id="PTHR33337">
    <property type="entry name" value="GFA DOMAIN-CONTAINING PROTEIN"/>
    <property type="match status" value="1"/>
</dbReference>
<accession>A0A0M7A715</accession>
<dbReference type="InterPro" id="IPR006913">
    <property type="entry name" value="CENP-V/GFA"/>
</dbReference>
<evidence type="ECO:0000256" key="2">
    <source>
        <dbReference type="ARBA" id="ARBA00022723"/>
    </source>
</evidence>
<protein>
    <recommendedName>
        <fullName evidence="5">CENP-V/GFA domain-containing protein</fullName>
    </recommendedName>
</protein>
<keyword evidence="4" id="KW-0456">Lyase</keyword>
<dbReference type="EMBL" id="CXWD01000007">
    <property type="protein sequence ID" value="CTQ69523.1"/>
    <property type="molecule type" value="Genomic_DNA"/>
</dbReference>
<feature type="domain" description="CENP-V/GFA" evidence="5">
    <location>
        <begin position="4"/>
        <end position="132"/>
    </location>
</feature>
<dbReference type="AlphaFoldDB" id="A0A0M7A715"/>
<evidence type="ECO:0000259" key="5">
    <source>
        <dbReference type="PROSITE" id="PS51891"/>
    </source>
</evidence>
<dbReference type="RefSeq" id="WP_055671800.1">
    <property type="nucleotide sequence ID" value="NZ_CXWD01000007.1"/>
</dbReference>
<keyword evidence="3" id="KW-0862">Zinc</keyword>
<dbReference type="Pfam" id="PF04828">
    <property type="entry name" value="GFA"/>
    <property type="match status" value="1"/>
</dbReference>
<evidence type="ECO:0000256" key="1">
    <source>
        <dbReference type="ARBA" id="ARBA00005495"/>
    </source>
</evidence>
<organism evidence="6 7">
    <name type="scientific">Roseibium alexandrii</name>
    <dbReference type="NCBI Taxonomy" id="388408"/>
    <lineage>
        <taxon>Bacteria</taxon>
        <taxon>Pseudomonadati</taxon>
        <taxon>Pseudomonadota</taxon>
        <taxon>Alphaproteobacteria</taxon>
        <taxon>Hyphomicrobiales</taxon>
        <taxon>Stappiaceae</taxon>
        <taxon>Roseibium</taxon>
    </lineage>
</organism>
<evidence type="ECO:0000313" key="6">
    <source>
        <dbReference type="EMBL" id="CTQ69523.1"/>
    </source>
</evidence>
<comment type="similarity">
    <text evidence="1">Belongs to the Gfa family.</text>
</comment>
<dbReference type="Gene3D" id="3.90.1590.10">
    <property type="entry name" value="glutathione-dependent formaldehyde- activating enzyme (gfa)"/>
    <property type="match status" value="1"/>
</dbReference>
<reference evidence="7" key="1">
    <citation type="submission" date="2015-07" db="EMBL/GenBank/DDBJ databases">
        <authorList>
            <person name="Rodrigo-Torres Lidia"/>
            <person name="Arahal R.David."/>
        </authorList>
    </citation>
    <scope>NUCLEOTIDE SEQUENCE [LARGE SCALE GENOMIC DNA]</scope>
    <source>
        <strain evidence="7">CECT 5112</strain>
    </source>
</reference>
<keyword evidence="2" id="KW-0479">Metal-binding</keyword>
<dbReference type="InterPro" id="IPR011057">
    <property type="entry name" value="Mss4-like_sf"/>
</dbReference>